<dbReference type="EMBL" id="GL379858">
    <property type="protein sequence ID" value="EGT56985.1"/>
    <property type="molecule type" value="Genomic_DNA"/>
</dbReference>
<dbReference type="Proteomes" id="UP000008068">
    <property type="component" value="Unassembled WGS sequence"/>
</dbReference>
<accession>G0NBH9</accession>
<keyword evidence="2" id="KW-1185">Reference proteome</keyword>
<name>G0NBH9_CAEBE</name>
<dbReference type="HOGENOM" id="CLU_084865_0_0_1"/>
<reference evidence="2" key="1">
    <citation type="submission" date="2011-07" db="EMBL/GenBank/DDBJ databases">
        <authorList>
            <consortium name="Caenorhabditis brenneri Sequencing and Analysis Consortium"/>
            <person name="Wilson R.K."/>
        </authorList>
    </citation>
    <scope>NUCLEOTIDE SEQUENCE [LARGE SCALE GENOMIC DNA]</scope>
    <source>
        <strain evidence="2">PB2801</strain>
    </source>
</reference>
<protein>
    <submittedName>
        <fullName evidence="1">Uncharacterized protein</fullName>
    </submittedName>
</protein>
<dbReference type="AlphaFoldDB" id="G0NBH9"/>
<evidence type="ECO:0000313" key="1">
    <source>
        <dbReference type="EMBL" id="EGT56985.1"/>
    </source>
</evidence>
<proteinExistence type="predicted"/>
<sequence length="241" mass="28169">MNDWTSNRRITPEKMVKPMAKRVIQSLVTICDEGATRYDSSTGYLVSLMSNESERTYPRIEISSEDNPDTVKEIFELDEVNEIMYTDYTLMWKDASSRGMRTMKFLLEKSCKKFLNALDEHRPDIFFKKCTEEGWPLVRNLVPESIAQPAFPEEYINEEGQEIETPGQFKKEIFDFLGQNESILSRAVLLDDTFWKEFIDTIPQLRIRSVAVIRSIFCNNILPVIWRRKLKRSLKVSDIAC</sequence>
<evidence type="ECO:0000313" key="2">
    <source>
        <dbReference type="Proteomes" id="UP000008068"/>
    </source>
</evidence>
<dbReference type="InParanoid" id="G0NBH9"/>
<organism evidence="2">
    <name type="scientific">Caenorhabditis brenneri</name>
    <name type="common">Nematode worm</name>
    <dbReference type="NCBI Taxonomy" id="135651"/>
    <lineage>
        <taxon>Eukaryota</taxon>
        <taxon>Metazoa</taxon>
        <taxon>Ecdysozoa</taxon>
        <taxon>Nematoda</taxon>
        <taxon>Chromadorea</taxon>
        <taxon>Rhabditida</taxon>
        <taxon>Rhabditina</taxon>
        <taxon>Rhabditomorpha</taxon>
        <taxon>Rhabditoidea</taxon>
        <taxon>Rhabditidae</taxon>
        <taxon>Peloderinae</taxon>
        <taxon>Caenorhabditis</taxon>
    </lineage>
</organism>
<gene>
    <name evidence="1" type="ORF">CAEBREN_06851</name>
</gene>